<dbReference type="PROSITE" id="PS50126">
    <property type="entry name" value="S1"/>
    <property type="match status" value="1"/>
</dbReference>
<dbReference type="GO" id="GO:0006412">
    <property type="term" value="P:translation"/>
    <property type="evidence" value="ECO:0007669"/>
    <property type="project" value="TreeGrafter"/>
</dbReference>
<feature type="region of interest" description="Disordered" evidence="1">
    <location>
        <begin position="74"/>
        <end position="163"/>
    </location>
</feature>
<dbReference type="SUPFAM" id="SSF50249">
    <property type="entry name" value="Nucleic acid-binding proteins"/>
    <property type="match status" value="1"/>
</dbReference>
<dbReference type="Pfam" id="PF00575">
    <property type="entry name" value="S1"/>
    <property type="match status" value="1"/>
</dbReference>
<dbReference type="InterPro" id="IPR050437">
    <property type="entry name" value="Ribos_protein_bS1-like"/>
</dbReference>
<dbReference type="GO" id="GO:0003729">
    <property type="term" value="F:mRNA binding"/>
    <property type="evidence" value="ECO:0007669"/>
    <property type="project" value="UniProtKB-ARBA"/>
</dbReference>
<organism evidence="3">
    <name type="scientific">Veillonella ratti</name>
    <dbReference type="NCBI Taxonomy" id="103892"/>
    <lineage>
        <taxon>Bacteria</taxon>
        <taxon>Bacillati</taxon>
        <taxon>Bacillota</taxon>
        <taxon>Negativicutes</taxon>
        <taxon>Veillonellales</taxon>
        <taxon>Veillonellaceae</taxon>
        <taxon>Veillonella</taxon>
    </lineage>
</organism>
<dbReference type="FunFam" id="2.40.50.140:FF:000051">
    <property type="entry name" value="RNA-binding transcriptional accessory protein"/>
    <property type="match status" value="1"/>
</dbReference>
<dbReference type="CDD" id="cd05692">
    <property type="entry name" value="S1_RPS1_repeat_hs4"/>
    <property type="match status" value="1"/>
</dbReference>
<dbReference type="RefSeq" id="WP_127058429.1">
    <property type="nucleotide sequence ID" value="NZ_CACRUX010000057.1"/>
</dbReference>
<dbReference type="GO" id="GO:0005737">
    <property type="term" value="C:cytoplasm"/>
    <property type="evidence" value="ECO:0007669"/>
    <property type="project" value="UniProtKB-ARBA"/>
</dbReference>
<dbReference type="OrthoDB" id="9810507at2"/>
<proteinExistence type="predicted"/>
<sequence>MAIEVGSVLEGTVTGITKFGAFVDLGNKQTGLVHISEVANEYVENISDFIKEADTVKVKVLSVDEKGKISLSIKQTLPKPEAAPRAPKTENREPREREFRPRQHDGHARSAHDGNRRNSFERKSGGMSFEDKMSRFLKDSEERLTDLKRNTESKRGGRGGRRD</sequence>
<name>A0A6N3DSQ5_9FIRM</name>
<dbReference type="InterPro" id="IPR003029">
    <property type="entry name" value="S1_domain"/>
</dbReference>
<protein>
    <submittedName>
        <fullName evidence="3">General stress protein 13</fullName>
    </submittedName>
</protein>
<dbReference type="EMBL" id="CACRUX010000057">
    <property type="protein sequence ID" value="VYU28697.1"/>
    <property type="molecule type" value="Genomic_DNA"/>
</dbReference>
<feature type="compositionally biased region" description="Basic and acidic residues" evidence="1">
    <location>
        <begin position="87"/>
        <end position="163"/>
    </location>
</feature>
<dbReference type="NCBIfam" id="NF006363">
    <property type="entry name" value="PRK08582.1"/>
    <property type="match status" value="1"/>
</dbReference>
<accession>A0A6N3DSQ5</accession>
<evidence type="ECO:0000313" key="3">
    <source>
        <dbReference type="EMBL" id="VYU28697.1"/>
    </source>
</evidence>
<feature type="domain" description="S1 motif" evidence="2">
    <location>
        <begin position="6"/>
        <end position="74"/>
    </location>
</feature>
<dbReference type="PANTHER" id="PTHR10724">
    <property type="entry name" value="30S RIBOSOMAL PROTEIN S1"/>
    <property type="match status" value="1"/>
</dbReference>
<dbReference type="Gene3D" id="2.40.50.140">
    <property type="entry name" value="Nucleic acid-binding proteins"/>
    <property type="match status" value="1"/>
</dbReference>
<dbReference type="InterPro" id="IPR012340">
    <property type="entry name" value="NA-bd_OB-fold"/>
</dbReference>
<dbReference type="GeneID" id="91963654"/>
<gene>
    <name evidence="3" type="primary">yugI</name>
    <name evidence="3" type="ORF">VRLFYP33_01650</name>
</gene>
<dbReference type="AlphaFoldDB" id="A0A6N3DSQ5"/>
<dbReference type="GO" id="GO:0003735">
    <property type="term" value="F:structural constituent of ribosome"/>
    <property type="evidence" value="ECO:0007669"/>
    <property type="project" value="TreeGrafter"/>
</dbReference>
<reference evidence="3" key="1">
    <citation type="submission" date="2019-11" db="EMBL/GenBank/DDBJ databases">
        <authorList>
            <person name="Feng L."/>
        </authorList>
    </citation>
    <scope>NUCLEOTIDE SEQUENCE</scope>
    <source>
        <strain evidence="3">VrattiLFYP33</strain>
    </source>
</reference>
<dbReference type="SMART" id="SM00316">
    <property type="entry name" value="S1"/>
    <property type="match status" value="1"/>
</dbReference>
<evidence type="ECO:0000259" key="2">
    <source>
        <dbReference type="PROSITE" id="PS50126"/>
    </source>
</evidence>
<evidence type="ECO:0000256" key="1">
    <source>
        <dbReference type="SAM" id="MobiDB-lite"/>
    </source>
</evidence>